<feature type="transmembrane region" description="Helical" evidence="8">
    <location>
        <begin position="377"/>
        <end position="395"/>
    </location>
</feature>
<feature type="compositionally biased region" description="Pro residues" evidence="7">
    <location>
        <begin position="331"/>
        <end position="347"/>
    </location>
</feature>
<keyword evidence="5 8" id="KW-0472">Membrane</keyword>
<dbReference type="EMBL" id="BAOQ01000008">
    <property type="protein sequence ID" value="GAC83079.1"/>
    <property type="molecule type" value="Genomic_DNA"/>
</dbReference>
<keyword evidence="11" id="KW-1185">Reference proteome</keyword>
<feature type="transmembrane region" description="Helical" evidence="8">
    <location>
        <begin position="428"/>
        <end position="446"/>
    </location>
</feature>
<comment type="similarity">
    <text evidence="6">Belongs to the YccS/YhfK family.</text>
</comment>
<feature type="compositionally biased region" description="Basic and acidic residues" evidence="7">
    <location>
        <begin position="664"/>
        <end position="682"/>
    </location>
</feature>
<keyword evidence="2" id="KW-1003">Cell membrane</keyword>
<evidence type="ECO:0000256" key="2">
    <source>
        <dbReference type="ARBA" id="ARBA00022475"/>
    </source>
</evidence>
<evidence type="ECO:0000313" key="11">
    <source>
        <dbReference type="Proteomes" id="UP000035021"/>
    </source>
</evidence>
<sequence length="734" mass="77090">MAPPFALTALLTTHDPGAARLRKAARGASAMAIGALLVVAIRTVVDVPAAAELSAGFLSLWATVGAVKDATSRARIITTVALLIPGFAAALIACLLRDLTVARAVAFVAIAGLAAWSTRFGPRGSALSFFGFFVFFFAVVMKADLHALPVLCGLVVIAVATALFVRLVLIPDRPGRELESLIRGMRVCADDLLRVAVEAGHADAAEDRDRLAGAVTRLSAAASEIADWQKDYDTALYADADAEALSRRVAMLHLSCEQAAFLVAERGGDRHVAAAVSLVREFLRSETRPPVLEQDEAFTDGDPTIATLGVVASATAELRAIEIHRRKKPETPPAPGPTPASRPPTGPPAAGESTARSNPGAESKPAAKPARPDTTRFALQVVVACSAALIVGDLISASRWYWAVLSAFMVFNGMATRGAILTKAVKRVQGTVVGLLVGVALVLLIGEHPNVQYVIVVCAVFFAFYLGSVSYTWTILFITIVLTNTYDLLGVLNRHVLEWRVEETLCGALVGSAAAFFVLSTPTSPVLAAKLHDYFDALVDLASVALRRTGRPSPGAGGGAVPDSEAVPDSDAVLGAVRALDAAESAILGAATAAVFALSRSHRATLRRVRPHLRETTRAARGLAWSAVEAAGAGTAVPEHRRAGAPDPVEELRAAVDATVSALEHGEVDESRLREAATDREVATGGAPAELGIAPADPDPVRQAQRVTESVRRMAAAVPEPRRRARERRTPAAR</sequence>
<feature type="transmembrane region" description="Helical" evidence="8">
    <location>
        <begin position="47"/>
        <end position="67"/>
    </location>
</feature>
<feature type="region of interest" description="Disordered" evidence="7">
    <location>
        <begin position="663"/>
        <end position="734"/>
    </location>
</feature>
<dbReference type="Pfam" id="PF13515">
    <property type="entry name" value="FUSC_2"/>
    <property type="match status" value="1"/>
</dbReference>
<feature type="transmembrane region" description="Helical" evidence="8">
    <location>
        <begin position="452"/>
        <end position="483"/>
    </location>
</feature>
<evidence type="ECO:0000256" key="7">
    <source>
        <dbReference type="SAM" id="MobiDB-lite"/>
    </source>
</evidence>
<feature type="transmembrane region" description="Helical" evidence="8">
    <location>
        <begin position="74"/>
        <end position="93"/>
    </location>
</feature>
<name>A0ABQ0IHX0_9ACTN</name>
<comment type="subcellular location">
    <subcellularLocation>
        <location evidence="1">Cell membrane</location>
        <topology evidence="1">Multi-pass membrane protein</topology>
    </subcellularLocation>
</comment>
<proteinExistence type="inferred from homology"/>
<reference evidence="10 11" key="1">
    <citation type="submission" date="2013-02" db="EMBL/GenBank/DDBJ databases">
        <title>Whole genome shotgun sequence of Gordonia paraffinivorans NBRC 108238.</title>
        <authorList>
            <person name="Isaki-Nakamura S."/>
            <person name="Hosoyama A."/>
            <person name="Tsuchikane K."/>
            <person name="Ando Y."/>
            <person name="Baba S."/>
            <person name="Ohji S."/>
            <person name="Hamada M."/>
            <person name="Tamura T."/>
            <person name="Yamazoe A."/>
            <person name="Yamazaki S."/>
            <person name="Fujita N."/>
        </authorList>
    </citation>
    <scope>NUCLEOTIDE SEQUENCE [LARGE SCALE GENOMIC DNA]</scope>
    <source>
        <strain evidence="10 11">NBRC 108238</strain>
    </source>
</reference>
<dbReference type="PANTHER" id="PTHR30509">
    <property type="entry name" value="P-HYDROXYBENZOIC ACID EFFLUX PUMP SUBUNIT-RELATED"/>
    <property type="match status" value="1"/>
</dbReference>
<keyword evidence="3 8" id="KW-0812">Transmembrane</keyword>
<dbReference type="Proteomes" id="UP000035021">
    <property type="component" value="Unassembled WGS sequence"/>
</dbReference>
<evidence type="ECO:0000256" key="8">
    <source>
        <dbReference type="SAM" id="Phobius"/>
    </source>
</evidence>
<evidence type="ECO:0000256" key="1">
    <source>
        <dbReference type="ARBA" id="ARBA00004651"/>
    </source>
</evidence>
<evidence type="ECO:0000256" key="6">
    <source>
        <dbReference type="ARBA" id="ARBA00043993"/>
    </source>
</evidence>
<accession>A0ABQ0IHX0</accession>
<gene>
    <name evidence="10" type="ORF">GP2_008_00790</name>
</gene>
<evidence type="ECO:0000313" key="10">
    <source>
        <dbReference type="EMBL" id="GAC83079.1"/>
    </source>
</evidence>
<feature type="transmembrane region" description="Helical" evidence="8">
    <location>
        <begin position="147"/>
        <end position="169"/>
    </location>
</feature>
<feature type="transmembrane region" description="Helical" evidence="8">
    <location>
        <begin position="124"/>
        <end position="141"/>
    </location>
</feature>
<protein>
    <recommendedName>
        <fullName evidence="9">Integral membrane bound transporter domain-containing protein</fullName>
    </recommendedName>
</protein>
<feature type="region of interest" description="Disordered" evidence="7">
    <location>
        <begin position="323"/>
        <end position="371"/>
    </location>
</feature>
<feature type="transmembrane region" description="Helical" evidence="8">
    <location>
        <begin position="24"/>
        <end position="41"/>
    </location>
</feature>
<evidence type="ECO:0000256" key="5">
    <source>
        <dbReference type="ARBA" id="ARBA00023136"/>
    </source>
</evidence>
<dbReference type="RefSeq" id="WP_006899317.1">
    <property type="nucleotide sequence ID" value="NZ_BAOQ01000008.1"/>
</dbReference>
<dbReference type="InterPro" id="IPR049453">
    <property type="entry name" value="Memb_transporter_dom"/>
</dbReference>
<feature type="transmembrane region" description="Helical" evidence="8">
    <location>
        <begin position="99"/>
        <end position="117"/>
    </location>
</feature>
<evidence type="ECO:0000259" key="9">
    <source>
        <dbReference type="Pfam" id="PF13515"/>
    </source>
</evidence>
<dbReference type="PANTHER" id="PTHR30509:SF9">
    <property type="entry name" value="MULTIDRUG RESISTANCE PROTEIN MDTO"/>
    <property type="match status" value="1"/>
</dbReference>
<comment type="caution">
    <text evidence="10">The sequence shown here is derived from an EMBL/GenBank/DDBJ whole genome shotgun (WGS) entry which is preliminary data.</text>
</comment>
<feature type="domain" description="Integral membrane bound transporter" evidence="9">
    <location>
        <begin position="388"/>
        <end position="511"/>
    </location>
</feature>
<keyword evidence="4 8" id="KW-1133">Transmembrane helix</keyword>
<evidence type="ECO:0000256" key="3">
    <source>
        <dbReference type="ARBA" id="ARBA00022692"/>
    </source>
</evidence>
<organism evidence="10 11">
    <name type="scientific">Gordonia paraffinivorans NBRC 108238</name>
    <dbReference type="NCBI Taxonomy" id="1223543"/>
    <lineage>
        <taxon>Bacteria</taxon>
        <taxon>Bacillati</taxon>
        <taxon>Actinomycetota</taxon>
        <taxon>Actinomycetes</taxon>
        <taxon>Mycobacteriales</taxon>
        <taxon>Gordoniaceae</taxon>
        <taxon>Gordonia</taxon>
    </lineage>
</organism>
<evidence type="ECO:0000256" key="4">
    <source>
        <dbReference type="ARBA" id="ARBA00022989"/>
    </source>
</evidence>